<dbReference type="InterPro" id="IPR006476">
    <property type="entry name" value="CHP01589_pln"/>
</dbReference>
<proteinExistence type="predicted"/>
<dbReference type="PANTHER" id="PTHR31871">
    <property type="entry name" value="OS02G0137100 PROTEIN"/>
    <property type="match status" value="1"/>
</dbReference>
<dbReference type="Proteomes" id="UP001374584">
    <property type="component" value="Unassembled WGS sequence"/>
</dbReference>
<sequence>MHAFGGPTSATLERHKDLGSHVSREQGPHRHVISQQRRLETLLLRQNQFRPMEDSSSAAYIRLVHRLIEECILFNMSKEECMEALSKHANINPVITSTVWKELEKENQEFFEAYSRSRAERASERETNERIQNMVSDSSKERV</sequence>
<name>A0AAN9RN14_PHACN</name>
<reference evidence="2 3" key="1">
    <citation type="submission" date="2024-01" db="EMBL/GenBank/DDBJ databases">
        <title>The genomes of 5 underutilized Papilionoideae crops provide insights into root nodulation and disease resistanc.</title>
        <authorList>
            <person name="Jiang F."/>
        </authorList>
    </citation>
    <scope>NUCLEOTIDE SEQUENCE [LARGE SCALE GENOMIC DNA]</scope>
    <source>
        <strain evidence="2">JINMINGXINNONG_FW02</strain>
        <tissue evidence="2">Leaves</tissue>
    </source>
</reference>
<dbReference type="PANTHER" id="PTHR31871:SF61">
    <property type="entry name" value="OS06G0705300 PROTEIN"/>
    <property type="match status" value="1"/>
</dbReference>
<feature type="region of interest" description="Disordered" evidence="1">
    <location>
        <begin position="116"/>
        <end position="143"/>
    </location>
</feature>
<gene>
    <name evidence="2" type="ORF">VNO80_04021</name>
</gene>
<dbReference type="AlphaFoldDB" id="A0AAN9RN14"/>
<organism evidence="2 3">
    <name type="scientific">Phaseolus coccineus</name>
    <name type="common">Scarlet runner bean</name>
    <name type="synonym">Phaseolus multiflorus</name>
    <dbReference type="NCBI Taxonomy" id="3886"/>
    <lineage>
        <taxon>Eukaryota</taxon>
        <taxon>Viridiplantae</taxon>
        <taxon>Streptophyta</taxon>
        <taxon>Embryophyta</taxon>
        <taxon>Tracheophyta</taxon>
        <taxon>Spermatophyta</taxon>
        <taxon>Magnoliopsida</taxon>
        <taxon>eudicotyledons</taxon>
        <taxon>Gunneridae</taxon>
        <taxon>Pentapetalae</taxon>
        <taxon>rosids</taxon>
        <taxon>fabids</taxon>
        <taxon>Fabales</taxon>
        <taxon>Fabaceae</taxon>
        <taxon>Papilionoideae</taxon>
        <taxon>50 kb inversion clade</taxon>
        <taxon>NPAAA clade</taxon>
        <taxon>indigoferoid/millettioid clade</taxon>
        <taxon>Phaseoleae</taxon>
        <taxon>Phaseolus</taxon>
    </lineage>
</organism>
<evidence type="ECO:0000313" key="3">
    <source>
        <dbReference type="Proteomes" id="UP001374584"/>
    </source>
</evidence>
<dbReference type="EMBL" id="JAYMYR010000002">
    <property type="protein sequence ID" value="KAK7378576.1"/>
    <property type="molecule type" value="Genomic_DNA"/>
</dbReference>
<dbReference type="Pfam" id="PF09713">
    <property type="entry name" value="A_thal_3526"/>
    <property type="match status" value="1"/>
</dbReference>
<accession>A0AAN9RN14</accession>
<feature type="compositionally biased region" description="Basic and acidic residues" evidence="1">
    <location>
        <begin position="116"/>
        <end position="129"/>
    </location>
</feature>
<evidence type="ECO:0000313" key="2">
    <source>
        <dbReference type="EMBL" id="KAK7378576.1"/>
    </source>
</evidence>
<evidence type="ECO:0000256" key="1">
    <source>
        <dbReference type="SAM" id="MobiDB-lite"/>
    </source>
</evidence>
<keyword evidence="3" id="KW-1185">Reference proteome</keyword>
<comment type="caution">
    <text evidence="2">The sequence shown here is derived from an EMBL/GenBank/DDBJ whole genome shotgun (WGS) entry which is preliminary data.</text>
</comment>
<protein>
    <submittedName>
        <fullName evidence="2">Uncharacterized protein</fullName>
    </submittedName>
</protein>
<dbReference type="NCBIfam" id="TIGR01589">
    <property type="entry name" value="A_thal_3526"/>
    <property type="match status" value="1"/>
</dbReference>